<proteinExistence type="predicted"/>
<comment type="caution">
    <text evidence="2">The sequence shown here is derived from an EMBL/GenBank/DDBJ whole genome shotgun (WGS) entry which is preliminary data.</text>
</comment>
<organism evidence="2 3">
    <name type="scientific">Urechidicola vernalis</name>
    <dbReference type="NCBI Taxonomy" id="3075600"/>
    <lineage>
        <taxon>Bacteria</taxon>
        <taxon>Pseudomonadati</taxon>
        <taxon>Bacteroidota</taxon>
        <taxon>Flavobacteriia</taxon>
        <taxon>Flavobacteriales</taxon>
        <taxon>Flavobacteriaceae</taxon>
        <taxon>Urechidicola</taxon>
    </lineage>
</organism>
<gene>
    <name evidence="2" type="ORF">RM519_09400</name>
</gene>
<feature type="transmembrane region" description="Helical" evidence="1">
    <location>
        <begin position="204"/>
        <end position="221"/>
    </location>
</feature>
<feature type="transmembrane region" description="Helical" evidence="1">
    <location>
        <begin position="149"/>
        <end position="169"/>
    </location>
</feature>
<dbReference type="RefSeq" id="WP_311593477.1">
    <property type="nucleotide sequence ID" value="NZ_JAVRHV010000004.1"/>
</dbReference>
<name>A0ABU2Y5I4_9FLAO</name>
<keyword evidence="1" id="KW-0472">Membrane</keyword>
<dbReference type="EMBL" id="JAVRHV010000004">
    <property type="protein sequence ID" value="MDT0553458.1"/>
    <property type="molecule type" value="Genomic_DNA"/>
</dbReference>
<evidence type="ECO:0000313" key="2">
    <source>
        <dbReference type="EMBL" id="MDT0553458.1"/>
    </source>
</evidence>
<dbReference type="Proteomes" id="UP001252186">
    <property type="component" value="Unassembled WGS sequence"/>
</dbReference>
<reference evidence="2 3" key="1">
    <citation type="submission" date="2023-09" db="EMBL/GenBank/DDBJ databases">
        <authorList>
            <person name="Rey-Velasco X."/>
        </authorList>
    </citation>
    <scope>NUCLEOTIDE SEQUENCE [LARGE SCALE GENOMIC DNA]</scope>
    <source>
        <strain evidence="2 3">P050</strain>
    </source>
</reference>
<dbReference type="InterPro" id="IPR032809">
    <property type="entry name" value="Put_HupE_UreJ"/>
</dbReference>
<protein>
    <submittedName>
        <fullName evidence="2">HupE/UreJ family protein</fullName>
    </submittedName>
</protein>
<feature type="transmembrane region" description="Helical" evidence="1">
    <location>
        <begin position="176"/>
        <end position="198"/>
    </location>
</feature>
<evidence type="ECO:0000256" key="1">
    <source>
        <dbReference type="SAM" id="Phobius"/>
    </source>
</evidence>
<feature type="transmembrane region" description="Helical" evidence="1">
    <location>
        <begin position="300"/>
        <end position="318"/>
    </location>
</feature>
<keyword evidence="1" id="KW-1133">Transmembrane helix</keyword>
<evidence type="ECO:0000313" key="3">
    <source>
        <dbReference type="Proteomes" id="UP001252186"/>
    </source>
</evidence>
<feature type="transmembrane region" description="Helical" evidence="1">
    <location>
        <begin position="264"/>
        <end position="288"/>
    </location>
</feature>
<keyword evidence="1" id="KW-0812">Transmembrane</keyword>
<keyword evidence="3" id="KW-1185">Reference proteome</keyword>
<feature type="transmembrane region" description="Helical" evidence="1">
    <location>
        <begin position="233"/>
        <end position="252"/>
    </location>
</feature>
<accession>A0ABU2Y5I4</accession>
<dbReference type="Pfam" id="PF13795">
    <property type="entry name" value="HupE_UreJ_2"/>
    <property type="match status" value="1"/>
</dbReference>
<sequence length="326" mass="36395">MKTRLLFLFLFIGLTVSAHEVRPGYFSVLQVNDSIYQVTWKVPAMGDAIPKIYPRVPETWEKLGEQQNLMSGNLRRTFDFKITEPIEGGLIRFDGQEKTLIDILLTIRLQNGNQYSVMIKPSNPRYTIPKEPSKYEVVKTYLVLGVEHILIGIDHLFFVLALLLITVGFRKLIKTVTAFTIAHSITLSLSALGVVGLPGPPVEAVIALSIVFLAVELTKHYKGETGLTMKYPWVVAFTFGLLHGFGFAGALADIGLPQAEIPLALLFFNVGVEVGQILFILAVLGFIFLMKRLKKSWPSWIQQVTPYAIGSVAAFWLIERVVGFWG</sequence>